<dbReference type="AlphaFoldDB" id="A0A450SYY7"/>
<accession>A0A450SYY7</accession>
<evidence type="ECO:0000313" key="1">
    <source>
        <dbReference type="EMBL" id="VFJ59469.1"/>
    </source>
</evidence>
<organism evidence="1">
    <name type="scientific">Candidatus Kentrum sp. DK</name>
    <dbReference type="NCBI Taxonomy" id="2126562"/>
    <lineage>
        <taxon>Bacteria</taxon>
        <taxon>Pseudomonadati</taxon>
        <taxon>Pseudomonadota</taxon>
        <taxon>Gammaproteobacteria</taxon>
        <taxon>Candidatus Kentrum</taxon>
    </lineage>
</organism>
<protein>
    <submittedName>
        <fullName evidence="1">Uncharacterized protein</fullName>
    </submittedName>
</protein>
<gene>
    <name evidence="1" type="ORF">BECKDK2373C_GA0170839_107136</name>
</gene>
<name>A0A450SYY7_9GAMM</name>
<sequence>MRTAIHPTKFPKVVASTAAPESHVPLNFDMRSSGVCRVRRASFVTRHKTTYKMLGYGISA</sequence>
<proteinExistence type="predicted"/>
<reference evidence="1" key="1">
    <citation type="submission" date="2019-02" db="EMBL/GenBank/DDBJ databases">
        <authorList>
            <person name="Gruber-Vodicka R. H."/>
            <person name="Seah K. B. B."/>
        </authorList>
    </citation>
    <scope>NUCLEOTIDE SEQUENCE</scope>
    <source>
        <strain evidence="1">BECK_DK161</strain>
    </source>
</reference>
<dbReference type="EMBL" id="CAADEY010000071">
    <property type="protein sequence ID" value="VFJ59469.1"/>
    <property type="molecule type" value="Genomic_DNA"/>
</dbReference>